<proteinExistence type="inferred from homology"/>
<dbReference type="Proteomes" id="UP000256977">
    <property type="component" value="Unassembled WGS sequence"/>
</dbReference>
<evidence type="ECO:0000256" key="6">
    <source>
        <dbReference type="ARBA" id="ARBA00022989"/>
    </source>
</evidence>
<dbReference type="CDD" id="cd06550">
    <property type="entry name" value="TM_ABC_iron-siderophores_like"/>
    <property type="match status" value="1"/>
</dbReference>
<dbReference type="Pfam" id="PF00950">
    <property type="entry name" value="ABC-3"/>
    <property type="match status" value="1"/>
</dbReference>
<keyword evidence="6 9" id="KW-1133">Transmembrane helix</keyword>
<feature type="transmembrane region" description="Helical" evidence="9">
    <location>
        <begin position="65"/>
        <end position="83"/>
    </location>
</feature>
<dbReference type="OrthoDB" id="9788905at2"/>
<evidence type="ECO:0000256" key="7">
    <source>
        <dbReference type="ARBA" id="ARBA00023136"/>
    </source>
</evidence>
<feature type="transmembrane region" description="Helical" evidence="9">
    <location>
        <begin position="12"/>
        <end position="32"/>
    </location>
</feature>
<feature type="transmembrane region" description="Helical" evidence="9">
    <location>
        <begin position="187"/>
        <end position="214"/>
    </location>
</feature>
<feature type="transmembrane region" description="Helical" evidence="9">
    <location>
        <begin position="253"/>
        <end position="273"/>
    </location>
</feature>
<dbReference type="Gene3D" id="1.10.3470.10">
    <property type="entry name" value="ABC transporter involved in vitamin B12 uptake, BtuC"/>
    <property type="match status" value="1"/>
</dbReference>
<keyword evidence="5 8" id="KW-0812">Transmembrane</keyword>
<protein>
    <submittedName>
        <fullName evidence="10">Manganese/zinc/iron transport system permease protein</fullName>
    </submittedName>
</protein>
<keyword evidence="11" id="KW-1185">Reference proteome</keyword>
<dbReference type="GO" id="GO:0043190">
    <property type="term" value="C:ATP-binding cassette (ABC) transporter complex"/>
    <property type="evidence" value="ECO:0007669"/>
    <property type="project" value="InterPro"/>
</dbReference>
<evidence type="ECO:0000256" key="2">
    <source>
        <dbReference type="ARBA" id="ARBA00008034"/>
    </source>
</evidence>
<dbReference type="PANTHER" id="PTHR30477">
    <property type="entry name" value="ABC-TRANSPORTER METAL-BINDING PROTEIN"/>
    <property type="match status" value="1"/>
</dbReference>
<sequence>MILGLSHNAQWVLLSTLILGTAAGIIGCFAYWKRQSLMSDALSHAALPGVICGFAILGVKNLPVMIAGAAASALFGALLIHWIRSSSRVKEDAAMGIILSVFFGLGVMLLTFVNRMAGASQSGLDSFIFGQAASMVSKDVWLMAGLALLVLFISMIAFKEWKLFLFDAAFAKGLGLSSRWMNSLYMFSLVLVIVIGIQAVGVILMAALLITPAVSARYWTNSFKGMMILSALFGGGAGVIGTLLSAYGKGWPTGPFIVIAAASLFVVSLALGVRKGLLVMGIQQYRQRKLLNKPSVHQRGALERGNSA</sequence>
<feature type="transmembrane region" description="Helical" evidence="9">
    <location>
        <begin position="41"/>
        <end position="59"/>
    </location>
</feature>
<accession>A0A3D9IFR2</accession>
<evidence type="ECO:0000256" key="1">
    <source>
        <dbReference type="ARBA" id="ARBA00004651"/>
    </source>
</evidence>
<keyword evidence="3 8" id="KW-0813">Transport</keyword>
<keyword evidence="7 9" id="KW-0472">Membrane</keyword>
<organism evidence="10 11">
    <name type="scientific">Cohnella phaseoli</name>
    <dbReference type="NCBI Taxonomy" id="456490"/>
    <lineage>
        <taxon>Bacteria</taxon>
        <taxon>Bacillati</taxon>
        <taxon>Bacillota</taxon>
        <taxon>Bacilli</taxon>
        <taxon>Bacillales</taxon>
        <taxon>Paenibacillaceae</taxon>
        <taxon>Cohnella</taxon>
    </lineage>
</organism>
<feature type="transmembrane region" description="Helical" evidence="9">
    <location>
        <begin position="95"/>
        <end position="113"/>
    </location>
</feature>
<gene>
    <name evidence="10" type="ORF">DFP98_13037</name>
</gene>
<evidence type="ECO:0000313" key="10">
    <source>
        <dbReference type="EMBL" id="RED60515.1"/>
    </source>
</evidence>
<dbReference type="PANTHER" id="PTHR30477:SF3">
    <property type="entry name" value="METAL TRANSPORT SYSTEM MEMBRANE PROTEIN CT_069-RELATED"/>
    <property type="match status" value="1"/>
</dbReference>
<comment type="similarity">
    <text evidence="2 8">Belongs to the ABC-3 integral membrane protein family.</text>
</comment>
<evidence type="ECO:0000313" key="11">
    <source>
        <dbReference type="Proteomes" id="UP000256977"/>
    </source>
</evidence>
<dbReference type="InterPro" id="IPR037294">
    <property type="entry name" value="ABC_BtuC-like"/>
</dbReference>
<dbReference type="EMBL" id="QRDZ01000030">
    <property type="protein sequence ID" value="RED60515.1"/>
    <property type="molecule type" value="Genomic_DNA"/>
</dbReference>
<reference evidence="10 11" key="1">
    <citation type="submission" date="2018-07" db="EMBL/GenBank/DDBJ databases">
        <title>Genomic Encyclopedia of Type Strains, Phase III (KMG-III): the genomes of soil and plant-associated and newly described type strains.</title>
        <authorList>
            <person name="Whitman W."/>
        </authorList>
    </citation>
    <scope>NUCLEOTIDE SEQUENCE [LARGE SCALE GENOMIC DNA]</scope>
    <source>
        <strain evidence="10 11">CECT 7287</strain>
    </source>
</reference>
<comment type="subcellular location">
    <subcellularLocation>
        <location evidence="1 8">Cell membrane</location>
        <topology evidence="1 8">Multi-pass membrane protein</topology>
    </subcellularLocation>
</comment>
<evidence type="ECO:0000256" key="5">
    <source>
        <dbReference type="ARBA" id="ARBA00022692"/>
    </source>
</evidence>
<keyword evidence="4" id="KW-1003">Cell membrane</keyword>
<evidence type="ECO:0000256" key="3">
    <source>
        <dbReference type="ARBA" id="ARBA00022448"/>
    </source>
</evidence>
<dbReference type="GO" id="GO:0010043">
    <property type="term" value="P:response to zinc ion"/>
    <property type="evidence" value="ECO:0007669"/>
    <property type="project" value="TreeGrafter"/>
</dbReference>
<dbReference type="RefSeq" id="WP_116064166.1">
    <property type="nucleotide sequence ID" value="NZ_QRDZ01000030.1"/>
</dbReference>
<feature type="transmembrane region" description="Helical" evidence="9">
    <location>
        <begin position="226"/>
        <end position="247"/>
    </location>
</feature>
<dbReference type="GO" id="GO:0055085">
    <property type="term" value="P:transmembrane transport"/>
    <property type="evidence" value="ECO:0007669"/>
    <property type="project" value="InterPro"/>
</dbReference>
<name>A0A3D9IFR2_9BACL</name>
<evidence type="ECO:0000256" key="9">
    <source>
        <dbReference type="SAM" id="Phobius"/>
    </source>
</evidence>
<evidence type="ECO:0000256" key="8">
    <source>
        <dbReference type="RuleBase" id="RU003943"/>
    </source>
</evidence>
<dbReference type="AlphaFoldDB" id="A0A3D9IFR2"/>
<comment type="caution">
    <text evidence="10">The sequence shown here is derived from an EMBL/GenBank/DDBJ whole genome shotgun (WGS) entry which is preliminary data.</text>
</comment>
<dbReference type="InterPro" id="IPR001626">
    <property type="entry name" value="ABC_TroCD"/>
</dbReference>
<dbReference type="SUPFAM" id="SSF81345">
    <property type="entry name" value="ABC transporter involved in vitamin B12 uptake, BtuC"/>
    <property type="match status" value="1"/>
</dbReference>
<feature type="transmembrane region" description="Helical" evidence="9">
    <location>
        <begin position="140"/>
        <end position="158"/>
    </location>
</feature>
<evidence type="ECO:0000256" key="4">
    <source>
        <dbReference type="ARBA" id="ARBA00022475"/>
    </source>
</evidence>